<gene>
    <name evidence="3" type="ORF">SAMN02745121_00384</name>
</gene>
<keyword evidence="4" id="KW-1185">Reference proteome</keyword>
<dbReference type="EMBL" id="FOMX01000002">
    <property type="protein sequence ID" value="SFD51745.1"/>
    <property type="molecule type" value="Genomic_DNA"/>
</dbReference>
<proteinExistence type="predicted"/>
<reference evidence="4" key="1">
    <citation type="submission" date="2016-10" db="EMBL/GenBank/DDBJ databases">
        <authorList>
            <person name="Varghese N."/>
            <person name="Submissions S."/>
        </authorList>
    </citation>
    <scope>NUCLEOTIDE SEQUENCE [LARGE SCALE GENOMIC DNA]</scope>
    <source>
        <strain evidence="4">ATCC 25963</strain>
    </source>
</reference>
<name>A0A1I1SZ69_9BACT</name>
<sequence length="124" mass="13047">MIDSATGSRRIDHLDPGPYSLIAVADTGPATARRRPRRRSSEAARGLARARENTSGPAPKRGAAVTRLATRSAHLPFFLPVGAGVGAGAGAMFGPMRRRLPDSWKVLASAFQAFGCVSSAYQNV</sequence>
<dbReference type="Proteomes" id="UP000199400">
    <property type="component" value="Unassembled WGS sequence"/>
</dbReference>
<evidence type="ECO:0000256" key="2">
    <source>
        <dbReference type="SAM" id="Phobius"/>
    </source>
</evidence>
<feature type="transmembrane region" description="Helical" evidence="2">
    <location>
        <begin position="77"/>
        <end position="95"/>
    </location>
</feature>
<keyword evidence="2" id="KW-0812">Transmembrane</keyword>
<keyword evidence="2" id="KW-0472">Membrane</keyword>
<evidence type="ECO:0000313" key="4">
    <source>
        <dbReference type="Proteomes" id="UP000199400"/>
    </source>
</evidence>
<protein>
    <submittedName>
        <fullName evidence="3">Uncharacterized protein</fullName>
    </submittedName>
</protein>
<evidence type="ECO:0000256" key="1">
    <source>
        <dbReference type="SAM" id="MobiDB-lite"/>
    </source>
</evidence>
<dbReference type="AlphaFoldDB" id="A0A1I1SZ69"/>
<keyword evidence="2" id="KW-1133">Transmembrane helix</keyword>
<organism evidence="3 4">
    <name type="scientific">Nannocystis exedens</name>
    <dbReference type="NCBI Taxonomy" id="54"/>
    <lineage>
        <taxon>Bacteria</taxon>
        <taxon>Pseudomonadati</taxon>
        <taxon>Myxococcota</taxon>
        <taxon>Polyangia</taxon>
        <taxon>Nannocystales</taxon>
        <taxon>Nannocystaceae</taxon>
        <taxon>Nannocystis</taxon>
    </lineage>
</organism>
<evidence type="ECO:0000313" key="3">
    <source>
        <dbReference type="EMBL" id="SFD51745.1"/>
    </source>
</evidence>
<feature type="region of interest" description="Disordered" evidence="1">
    <location>
        <begin position="16"/>
        <end position="63"/>
    </location>
</feature>
<accession>A0A1I1SZ69</accession>